<feature type="coiled-coil region" evidence="1">
    <location>
        <begin position="497"/>
        <end position="524"/>
    </location>
</feature>
<sequence length="892" mass="102531">MAASDQDLVNDMMAHDEFVNYDEPFSEGTPSAPNADLGCEDELDYEIFTEMASQMANSKGYRRIDHRVRTDRTEAQTEHWALQMDRLVAVYLEYRAKDTGDGMPSTQPHVPSSDGENCRISDIGLVDVFSYCRGSFHLSSSQQFPNESLISHGYLGCSPLHPTVAISIRTLAVFRQYHRSCPGFSIHAQCKALCHLHRVPYRPYLSAQFSAAFDVYLEILARVEQSINAVLGRNTPDWRMRNACPACFYKLKDEPPLEFSYLASIDGNNSLKRWASRHSRNVDSREPRSDYWISRHNVNQFKHEVTARAVSEVDVEDPDSSVMHCVERWRNAGSEERKRMFKVFDESGIFIACCRHRFVLTVCDMVQSGELAKYPLAIIDRLLTVYGPDGGLAYDIGCAFATTLANSVLGPRARALNLHLMVGTFHGHAHNRQCQLKWHPMYIPGTGHRVKAVNMCFQPRTRSHEVHGTPTLSIDIKLLSNILHSGTWTSTFLRNHYREALKAAQTLEAELSVIKNELNLTDDDFRQFHEAEKRYFAELKEPPHEEYLKIRYVEMLNELAECQNEWNLARTTANNIRSRVANDQIFLTIFHTRKRIDTAYAKLQNAETQTLHIEKRWDVGSDHYTRYKQEASMGKYHTALNELERLVVSHLFELSKMSLSGTGYKLRRQVGKALQRRSAAIRTAITRYNTQAQALNPPRPKLSWKDITDYSFLGEFDLLRYSREDVRSNDWTKPAYREATTKFFRLQRAREEILRLNIEIWRLYTAIHDEETTVLTAIRNLTDSDPHLASETQRWWQERTAVNAVHLHRLAQIQGLPGFSGKLELGVHDVEECPPMDTAGDLPVSAVDGMNNHAREVERIISSKYHNTDLLEQMEDDELLELFTQYIECIGD</sequence>
<dbReference type="Pfam" id="PF18758">
    <property type="entry name" value="KDZ"/>
    <property type="match status" value="1"/>
</dbReference>
<dbReference type="AlphaFoldDB" id="A0A8I3A3R9"/>
<dbReference type="Proteomes" id="UP000683000">
    <property type="component" value="Unassembled WGS sequence"/>
</dbReference>
<name>A0A8I3A3R9_9AGAM</name>
<keyword evidence="3" id="KW-1185">Reference proteome</keyword>
<dbReference type="InterPro" id="IPR040521">
    <property type="entry name" value="KDZ"/>
</dbReference>
<evidence type="ECO:0000256" key="1">
    <source>
        <dbReference type="SAM" id="Coils"/>
    </source>
</evidence>
<evidence type="ECO:0008006" key="4">
    <source>
        <dbReference type="Google" id="ProtNLM"/>
    </source>
</evidence>
<protein>
    <recommendedName>
        <fullName evidence="4">CxC1-like cysteine cluster associated with KDZ transposases domain-containing protein</fullName>
    </recommendedName>
</protein>
<dbReference type="OrthoDB" id="2505969at2759"/>
<evidence type="ECO:0000313" key="3">
    <source>
        <dbReference type="Proteomes" id="UP000683000"/>
    </source>
</evidence>
<comment type="caution">
    <text evidence="2">The sequence shown here is derived from an EMBL/GenBank/DDBJ whole genome shotgun (WGS) entry which is preliminary data.</text>
</comment>
<proteinExistence type="predicted"/>
<dbReference type="EMBL" id="JAGFBS010000092">
    <property type="protein sequence ID" value="KAG6369290.1"/>
    <property type="molecule type" value="Genomic_DNA"/>
</dbReference>
<reference evidence="2" key="1">
    <citation type="submission" date="2021-03" db="EMBL/GenBank/DDBJ databases">
        <title>Evolutionary innovations through gain and loss of genes in the ectomycorrhizal Boletales.</title>
        <authorList>
            <person name="Wu G."/>
            <person name="Miyauchi S."/>
            <person name="Morin E."/>
            <person name="Yang Z.-L."/>
            <person name="Xu J."/>
            <person name="Martin F.M."/>
        </authorList>
    </citation>
    <scope>NUCLEOTIDE SEQUENCE</scope>
    <source>
        <strain evidence="2">BR01</strain>
    </source>
</reference>
<organism evidence="2 3">
    <name type="scientific">Boletus reticuloceps</name>
    <dbReference type="NCBI Taxonomy" id="495285"/>
    <lineage>
        <taxon>Eukaryota</taxon>
        <taxon>Fungi</taxon>
        <taxon>Dikarya</taxon>
        <taxon>Basidiomycota</taxon>
        <taxon>Agaricomycotina</taxon>
        <taxon>Agaricomycetes</taxon>
        <taxon>Agaricomycetidae</taxon>
        <taxon>Boletales</taxon>
        <taxon>Boletineae</taxon>
        <taxon>Boletaceae</taxon>
        <taxon>Boletoideae</taxon>
        <taxon>Boletus</taxon>
    </lineage>
</organism>
<dbReference type="PANTHER" id="PTHR33096">
    <property type="entry name" value="CXC2 DOMAIN-CONTAINING PROTEIN"/>
    <property type="match status" value="1"/>
</dbReference>
<accession>A0A8I3A3R9</accession>
<dbReference type="PANTHER" id="PTHR33096:SF1">
    <property type="entry name" value="CXC1-LIKE CYSTEINE CLUSTER ASSOCIATED WITH KDZ TRANSPOSASES DOMAIN-CONTAINING PROTEIN"/>
    <property type="match status" value="1"/>
</dbReference>
<gene>
    <name evidence="2" type="ORF">JVT61DRAFT_15503</name>
</gene>
<keyword evidence="1" id="KW-0175">Coiled coil</keyword>
<evidence type="ECO:0000313" key="2">
    <source>
        <dbReference type="EMBL" id="KAG6369290.1"/>
    </source>
</evidence>